<keyword evidence="1" id="KW-0687">Ribonucleoprotein</keyword>
<dbReference type="GO" id="GO:0005840">
    <property type="term" value="C:ribosome"/>
    <property type="evidence" value="ECO:0007669"/>
    <property type="project" value="UniProtKB-KW"/>
</dbReference>
<protein>
    <submittedName>
        <fullName evidence="1">Ribosomal protein S11 family protein</fullName>
    </submittedName>
</protein>
<accession>A0A5A7QNW5</accession>
<dbReference type="AlphaFoldDB" id="A0A5A7QNW5"/>
<dbReference type="EMBL" id="BKCP01007660">
    <property type="protein sequence ID" value="GER46860.1"/>
    <property type="molecule type" value="Genomic_DNA"/>
</dbReference>
<reference evidence="2" key="1">
    <citation type="journal article" date="2019" name="Curr. Biol.">
        <title>Genome Sequence of Striga asiatica Provides Insight into the Evolution of Plant Parasitism.</title>
        <authorList>
            <person name="Yoshida S."/>
            <person name="Kim S."/>
            <person name="Wafula E.K."/>
            <person name="Tanskanen J."/>
            <person name="Kim Y.M."/>
            <person name="Honaas L."/>
            <person name="Yang Z."/>
            <person name="Spallek T."/>
            <person name="Conn C.E."/>
            <person name="Ichihashi Y."/>
            <person name="Cheong K."/>
            <person name="Cui S."/>
            <person name="Der J.P."/>
            <person name="Gundlach H."/>
            <person name="Jiao Y."/>
            <person name="Hori C."/>
            <person name="Ishida J.K."/>
            <person name="Kasahara H."/>
            <person name="Kiba T."/>
            <person name="Kim M.S."/>
            <person name="Koo N."/>
            <person name="Laohavisit A."/>
            <person name="Lee Y.H."/>
            <person name="Lumba S."/>
            <person name="McCourt P."/>
            <person name="Mortimer J.C."/>
            <person name="Mutuku J.M."/>
            <person name="Nomura T."/>
            <person name="Sasaki-Sekimoto Y."/>
            <person name="Seto Y."/>
            <person name="Wang Y."/>
            <person name="Wakatake T."/>
            <person name="Sakakibara H."/>
            <person name="Demura T."/>
            <person name="Yamaguchi S."/>
            <person name="Yoneyama K."/>
            <person name="Manabe R.I."/>
            <person name="Nelson D.C."/>
            <person name="Schulman A.H."/>
            <person name="Timko M.P."/>
            <person name="dePamphilis C.W."/>
            <person name="Choi D."/>
            <person name="Shirasu K."/>
        </authorList>
    </citation>
    <scope>NUCLEOTIDE SEQUENCE [LARGE SCALE GENOMIC DNA]</scope>
    <source>
        <strain evidence="2">cv. UVA1</strain>
    </source>
</reference>
<dbReference type="Proteomes" id="UP000325081">
    <property type="component" value="Unassembled WGS sequence"/>
</dbReference>
<sequence length="163" mass="17848">MLYQPRISCNRTPSIICFSHQTTTSSRSSRVHVLSWRPHKGIVDEIVSLWILYARADIARPCSDLLIAAPTVSPGSITPTSSQALSLQSSKYSRLRSVYDSDSPVSSVKAIQRCERHGLRRANFRRRTIAPGDAAILTPITSRATLSLSSVKNSTGRRGPGSL</sequence>
<organism evidence="1 2">
    <name type="scientific">Striga asiatica</name>
    <name type="common">Asiatic witchweed</name>
    <name type="synonym">Buchnera asiatica</name>
    <dbReference type="NCBI Taxonomy" id="4170"/>
    <lineage>
        <taxon>Eukaryota</taxon>
        <taxon>Viridiplantae</taxon>
        <taxon>Streptophyta</taxon>
        <taxon>Embryophyta</taxon>
        <taxon>Tracheophyta</taxon>
        <taxon>Spermatophyta</taxon>
        <taxon>Magnoliopsida</taxon>
        <taxon>eudicotyledons</taxon>
        <taxon>Gunneridae</taxon>
        <taxon>Pentapetalae</taxon>
        <taxon>asterids</taxon>
        <taxon>lamiids</taxon>
        <taxon>Lamiales</taxon>
        <taxon>Orobanchaceae</taxon>
        <taxon>Buchnereae</taxon>
        <taxon>Striga</taxon>
    </lineage>
</organism>
<keyword evidence="1" id="KW-0689">Ribosomal protein</keyword>
<comment type="caution">
    <text evidence="1">The sequence shown here is derived from an EMBL/GenBank/DDBJ whole genome shotgun (WGS) entry which is preliminary data.</text>
</comment>
<keyword evidence="2" id="KW-1185">Reference proteome</keyword>
<name>A0A5A7QNW5_STRAF</name>
<gene>
    <name evidence="1" type="ORF">STAS_23931</name>
</gene>
<evidence type="ECO:0000313" key="1">
    <source>
        <dbReference type="EMBL" id="GER46860.1"/>
    </source>
</evidence>
<evidence type="ECO:0000313" key="2">
    <source>
        <dbReference type="Proteomes" id="UP000325081"/>
    </source>
</evidence>
<proteinExistence type="predicted"/>